<dbReference type="Ensembl" id="ENSSRHT00000068961.1">
    <property type="protein sequence ID" value="ENSSRHP00000067131.1"/>
    <property type="gene ID" value="ENSSRHG00000033354.1"/>
</dbReference>
<feature type="repeat" description="RCC1" evidence="2">
    <location>
        <begin position="125"/>
        <end position="191"/>
    </location>
</feature>
<dbReference type="PROSITE" id="PS50012">
    <property type="entry name" value="RCC1_3"/>
    <property type="match status" value="2"/>
</dbReference>
<dbReference type="PANTHER" id="PTHR22870:SF440">
    <property type="entry name" value="RETINITIS PIGMENTOSA GTPASE REGULATOR B-RELATED"/>
    <property type="match status" value="1"/>
</dbReference>
<reference evidence="3" key="1">
    <citation type="submission" date="2025-08" db="UniProtKB">
        <authorList>
            <consortium name="Ensembl"/>
        </authorList>
    </citation>
    <scope>IDENTIFICATION</scope>
</reference>
<dbReference type="Gene3D" id="2.130.10.30">
    <property type="entry name" value="Regulator of chromosome condensation 1/beta-lactamase-inhibitor protein II"/>
    <property type="match status" value="1"/>
</dbReference>
<dbReference type="Pfam" id="PF00415">
    <property type="entry name" value="RCC1"/>
    <property type="match status" value="2"/>
</dbReference>
<keyword evidence="4" id="KW-1185">Reference proteome</keyword>
<dbReference type="SUPFAM" id="SSF50985">
    <property type="entry name" value="RCC1/BLIP-II"/>
    <property type="match status" value="1"/>
</dbReference>
<feature type="repeat" description="RCC1" evidence="2">
    <location>
        <begin position="75"/>
        <end position="126"/>
    </location>
</feature>
<dbReference type="InterPro" id="IPR051210">
    <property type="entry name" value="Ub_ligase/GEF_domain"/>
</dbReference>
<dbReference type="PROSITE" id="PS00626">
    <property type="entry name" value="RCC1_2"/>
    <property type="match status" value="1"/>
</dbReference>
<evidence type="ECO:0000256" key="2">
    <source>
        <dbReference type="PROSITE-ProRule" id="PRU00235"/>
    </source>
</evidence>
<name>A0A673KL52_9TELE</name>
<dbReference type="AlphaFoldDB" id="A0A673KL52"/>
<proteinExistence type="predicted"/>
<keyword evidence="1" id="KW-0677">Repeat</keyword>
<reference evidence="3" key="2">
    <citation type="submission" date="2025-09" db="UniProtKB">
        <authorList>
            <consortium name="Ensembl"/>
        </authorList>
    </citation>
    <scope>IDENTIFICATION</scope>
</reference>
<dbReference type="Proteomes" id="UP000472270">
    <property type="component" value="Unassembled WGS sequence"/>
</dbReference>
<evidence type="ECO:0000313" key="4">
    <source>
        <dbReference type="Proteomes" id="UP000472270"/>
    </source>
</evidence>
<accession>A0A673KL52</accession>
<evidence type="ECO:0000313" key="3">
    <source>
        <dbReference type="Ensembl" id="ENSSRHP00000067131.1"/>
    </source>
</evidence>
<organism evidence="3 4">
    <name type="scientific">Sinocyclocheilus rhinocerous</name>
    <dbReference type="NCBI Taxonomy" id="307959"/>
    <lineage>
        <taxon>Eukaryota</taxon>
        <taxon>Metazoa</taxon>
        <taxon>Chordata</taxon>
        <taxon>Craniata</taxon>
        <taxon>Vertebrata</taxon>
        <taxon>Euteleostomi</taxon>
        <taxon>Actinopterygii</taxon>
        <taxon>Neopterygii</taxon>
        <taxon>Teleostei</taxon>
        <taxon>Ostariophysi</taxon>
        <taxon>Cypriniformes</taxon>
        <taxon>Cyprinidae</taxon>
        <taxon>Cyprininae</taxon>
        <taxon>Sinocyclocheilus</taxon>
    </lineage>
</organism>
<protein>
    <recommendedName>
        <fullName evidence="5">Retinitis pigmentosa GTPase regulator b</fullName>
    </recommendedName>
</protein>
<dbReference type="InterPro" id="IPR009091">
    <property type="entry name" value="RCC1/BLIP-II"/>
</dbReference>
<evidence type="ECO:0000256" key="1">
    <source>
        <dbReference type="ARBA" id="ARBA00022737"/>
    </source>
</evidence>
<dbReference type="PANTHER" id="PTHR22870">
    <property type="entry name" value="REGULATOR OF CHROMOSOME CONDENSATION"/>
    <property type="match status" value="1"/>
</dbReference>
<dbReference type="InterPro" id="IPR000408">
    <property type="entry name" value="Reg_chr_condens"/>
</dbReference>
<sequence>MSLSSTQAILGSWKLSKDLKGSYEPQALRTLLRAVFTFGKSKIANNVPCRLWLKNDIPMHISSGQSHSAFVTEQGRMFAFGNNNRGQLGLQTKGPVNKPICVKALKGERAQFVACGTDLVSTSKLEIFAAGGNSDGQLGLGHCNDSISFQRLHTFCDYALNCSLLPKELKLGQPIQWVSCGYRHSALVTGERLSINSIHKHEHENHAVIYF</sequence>
<evidence type="ECO:0008006" key="5">
    <source>
        <dbReference type="Google" id="ProtNLM"/>
    </source>
</evidence>